<evidence type="ECO:0000313" key="2">
    <source>
        <dbReference type="Proteomes" id="UP000199672"/>
    </source>
</evidence>
<proteinExistence type="predicted"/>
<keyword evidence="2" id="KW-1185">Reference proteome</keyword>
<sequence>MIFNSCKDEKSYSLNSTNESDYHKEQTFKFVLTLSKIQWFIYDF</sequence>
<gene>
    <name evidence="1" type="ORF">SAMN05216297_107241</name>
</gene>
<organism evidence="1 2">
    <name type="scientific">Flavobacterium phragmitis</name>
    <dbReference type="NCBI Taxonomy" id="739143"/>
    <lineage>
        <taxon>Bacteria</taxon>
        <taxon>Pseudomonadati</taxon>
        <taxon>Bacteroidota</taxon>
        <taxon>Flavobacteriia</taxon>
        <taxon>Flavobacteriales</taxon>
        <taxon>Flavobacteriaceae</taxon>
        <taxon>Flavobacterium</taxon>
    </lineage>
</organism>
<reference evidence="2" key="1">
    <citation type="submission" date="2016-10" db="EMBL/GenBank/DDBJ databases">
        <authorList>
            <person name="Varghese N."/>
            <person name="Submissions S."/>
        </authorList>
    </citation>
    <scope>NUCLEOTIDE SEQUENCE [LARGE SCALE GENOMIC DNA]</scope>
    <source>
        <strain evidence="2">CGMCC 1.10370</strain>
    </source>
</reference>
<protein>
    <submittedName>
        <fullName evidence="1">Uncharacterized protein</fullName>
    </submittedName>
</protein>
<accession>A0A1I1S4X6</accession>
<dbReference type="Proteomes" id="UP000199672">
    <property type="component" value="Unassembled WGS sequence"/>
</dbReference>
<dbReference type="EMBL" id="FOMH01000007">
    <property type="protein sequence ID" value="SFD39608.1"/>
    <property type="molecule type" value="Genomic_DNA"/>
</dbReference>
<dbReference type="AlphaFoldDB" id="A0A1I1S4X6"/>
<name>A0A1I1S4X6_9FLAO</name>
<dbReference type="STRING" id="739143.SAMN05216297_107241"/>
<evidence type="ECO:0000313" key="1">
    <source>
        <dbReference type="EMBL" id="SFD39608.1"/>
    </source>
</evidence>